<dbReference type="Pfam" id="PF01383">
    <property type="entry name" value="CpcD"/>
    <property type="match status" value="1"/>
</dbReference>
<feature type="domain" description="CpcD-like" evidence="8">
    <location>
        <begin position="15"/>
        <end position="65"/>
    </location>
</feature>
<keyword evidence="4" id="KW-0793">Thylakoid</keyword>
<sequence length="86" mass="8980">MKVSAGTRGTGLSSSRQVALTVTGVSNNDYSRTADMVMNVPFTRMNETMRLVHSLGGRIVSVSVTGGGSPDQPAPRKGKGKAREDG</sequence>
<dbReference type="EMBL" id="JAYGHY010000004">
    <property type="protein sequence ID" value="MEA5441383.1"/>
    <property type="molecule type" value="Genomic_DNA"/>
</dbReference>
<evidence type="ECO:0000259" key="8">
    <source>
        <dbReference type="PROSITE" id="PS51441"/>
    </source>
</evidence>
<organism evidence="9 10">
    <name type="scientific">Cyanobium gracile UHCC 0281</name>
    <dbReference type="NCBI Taxonomy" id="3110309"/>
    <lineage>
        <taxon>Bacteria</taxon>
        <taxon>Bacillati</taxon>
        <taxon>Cyanobacteriota</taxon>
        <taxon>Cyanophyceae</taxon>
        <taxon>Synechococcales</taxon>
        <taxon>Prochlorococcaceae</taxon>
        <taxon>Cyanobium</taxon>
    </lineage>
</organism>
<keyword evidence="2" id="KW-0042">Antenna complex</keyword>
<dbReference type="SMART" id="SM01094">
    <property type="entry name" value="CpcD"/>
    <property type="match status" value="1"/>
</dbReference>
<comment type="subcellular location">
    <subcellularLocation>
        <location evidence="1">Cellular thylakoid membrane</location>
        <topology evidence="1">Peripheral membrane protein</topology>
        <orientation evidence="1">Cytoplasmic side</orientation>
    </subcellularLocation>
</comment>
<evidence type="ECO:0000256" key="6">
    <source>
        <dbReference type="PROSITE-ProRule" id="PRU00771"/>
    </source>
</evidence>
<evidence type="ECO:0000256" key="1">
    <source>
        <dbReference type="ARBA" id="ARBA00004445"/>
    </source>
</evidence>
<keyword evidence="5" id="KW-0472">Membrane</keyword>
<evidence type="ECO:0000256" key="2">
    <source>
        <dbReference type="ARBA" id="ARBA00022549"/>
    </source>
</evidence>
<evidence type="ECO:0000256" key="7">
    <source>
        <dbReference type="SAM" id="MobiDB-lite"/>
    </source>
</evidence>
<gene>
    <name evidence="9" type="ORF">VB739_02335</name>
</gene>
<protein>
    <submittedName>
        <fullName evidence="9">Phycobilisome linker polypeptide</fullName>
    </submittedName>
</protein>
<accession>A0ABU5SS93</accession>
<evidence type="ECO:0000256" key="4">
    <source>
        <dbReference type="ARBA" id="ARBA00023078"/>
    </source>
</evidence>
<evidence type="ECO:0000313" key="9">
    <source>
        <dbReference type="EMBL" id="MEA5441383.1"/>
    </source>
</evidence>
<dbReference type="PROSITE" id="PS51441">
    <property type="entry name" value="CPCD_LIKE"/>
    <property type="match status" value="1"/>
</dbReference>
<evidence type="ECO:0000256" key="5">
    <source>
        <dbReference type="ARBA" id="ARBA00023136"/>
    </source>
</evidence>
<dbReference type="Proteomes" id="UP001302329">
    <property type="component" value="Unassembled WGS sequence"/>
</dbReference>
<name>A0ABU5SS93_9CYAN</name>
<reference evidence="9 10" key="1">
    <citation type="submission" date="2023-12" db="EMBL/GenBank/DDBJ databases">
        <title>Baltic Sea Cyanobacteria.</title>
        <authorList>
            <person name="Delbaje E."/>
            <person name="Fewer D.P."/>
            <person name="Shishido T.K."/>
        </authorList>
    </citation>
    <scope>NUCLEOTIDE SEQUENCE [LARGE SCALE GENOMIC DNA]</scope>
    <source>
        <strain evidence="9 10">UHCC 0281</strain>
    </source>
</reference>
<dbReference type="RefSeq" id="WP_323355523.1">
    <property type="nucleotide sequence ID" value="NZ_JAYGHY010000004.1"/>
</dbReference>
<keyword evidence="10" id="KW-1185">Reference proteome</keyword>
<dbReference type="InterPro" id="IPR008213">
    <property type="entry name" value="CpcD-like_dom"/>
</dbReference>
<feature type="region of interest" description="Disordered" evidence="7">
    <location>
        <begin position="62"/>
        <end position="86"/>
    </location>
</feature>
<evidence type="ECO:0000313" key="10">
    <source>
        <dbReference type="Proteomes" id="UP001302329"/>
    </source>
</evidence>
<proteinExistence type="predicted"/>
<evidence type="ECO:0000256" key="3">
    <source>
        <dbReference type="ARBA" id="ARBA00022738"/>
    </source>
</evidence>
<keyword evidence="3 6" id="KW-0605">Phycobilisome</keyword>
<comment type="caution">
    <text evidence="9">The sequence shown here is derived from an EMBL/GenBank/DDBJ whole genome shotgun (WGS) entry which is preliminary data.</text>
</comment>